<accession>A0A9P6VMK5</accession>
<evidence type="ECO:0000313" key="9">
    <source>
        <dbReference type="EMBL" id="KAG0650317.1"/>
    </source>
</evidence>
<keyword evidence="5" id="KW-0833">Ubl conjugation pathway</keyword>
<comment type="similarity">
    <text evidence="1">Belongs to the APC5 family.</text>
</comment>
<reference evidence="9" key="1">
    <citation type="submission" date="2019-07" db="EMBL/GenBank/DDBJ databases">
        <title>Hyphodiscus hymeniophilus genome sequencing and assembly.</title>
        <authorList>
            <person name="Kramer G."/>
            <person name="Nodwell J."/>
        </authorList>
    </citation>
    <scope>NUCLEOTIDE SEQUENCE</scope>
    <source>
        <strain evidence="9">ATCC 34498</strain>
    </source>
</reference>
<evidence type="ECO:0000256" key="2">
    <source>
        <dbReference type="ARBA" id="ARBA00016066"/>
    </source>
</evidence>
<evidence type="ECO:0000313" key="10">
    <source>
        <dbReference type="Proteomes" id="UP000785200"/>
    </source>
</evidence>
<protein>
    <recommendedName>
        <fullName evidence="2">Anaphase-promoting complex subunit 5</fullName>
    </recommendedName>
</protein>
<dbReference type="Pfam" id="PF12862">
    <property type="entry name" value="ANAPC5"/>
    <property type="match status" value="1"/>
</dbReference>
<evidence type="ECO:0000256" key="5">
    <source>
        <dbReference type="ARBA" id="ARBA00022786"/>
    </source>
</evidence>
<dbReference type="EMBL" id="VNKQ01000006">
    <property type="protein sequence ID" value="KAG0650317.1"/>
    <property type="molecule type" value="Genomic_DNA"/>
</dbReference>
<evidence type="ECO:0000259" key="8">
    <source>
        <dbReference type="Pfam" id="PF12862"/>
    </source>
</evidence>
<feature type="domain" description="Anaphase-promoting complex subunit 5" evidence="8">
    <location>
        <begin position="277"/>
        <end position="366"/>
    </location>
</feature>
<evidence type="ECO:0000256" key="4">
    <source>
        <dbReference type="ARBA" id="ARBA00022776"/>
    </source>
</evidence>
<dbReference type="GO" id="GO:0070979">
    <property type="term" value="P:protein K11-linked ubiquitination"/>
    <property type="evidence" value="ECO:0007669"/>
    <property type="project" value="TreeGrafter"/>
</dbReference>
<gene>
    <name evidence="9" type="ORF">D0Z07_3210</name>
</gene>
<evidence type="ECO:0000256" key="7">
    <source>
        <dbReference type="SAM" id="SignalP"/>
    </source>
</evidence>
<dbReference type="InterPro" id="IPR026000">
    <property type="entry name" value="Apc5_dom"/>
</dbReference>
<feature type="chain" id="PRO_5040502133" description="Anaphase-promoting complex subunit 5" evidence="7">
    <location>
        <begin position="23"/>
        <end position="778"/>
    </location>
</feature>
<dbReference type="OrthoDB" id="2504561at2759"/>
<dbReference type="GO" id="GO:0051301">
    <property type="term" value="P:cell division"/>
    <property type="evidence" value="ECO:0007669"/>
    <property type="project" value="UniProtKB-KW"/>
</dbReference>
<dbReference type="GO" id="GO:0045842">
    <property type="term" value="P:positive regulation of mitotic metaphase/anaphase transition"/>
    <property type="evidence" value="ECO:0007669"/>
    <property type="project" value="TreeGrafter"/>
</dbReference>
<keyword evidence="3" id="KW-0132">Cell division</keyword>
<dbReference type="PANTHER" id="PTHR12830:SF9">
    <property type="entry name" value="ANAPHASE-PROMOTING COMPLEX SUBUNIT 5"/>
    <property type="match status" value="1"/>
</dbReference>
<feature type="signal peptide" evidence="7">
    <location>
        <begin position="1"/>
        <end position="22"/>
    </location>
</feature>
<organism evidence="9 10">
    <name type="scientific">Hyphodiscus hymeniophilus</name>
    <dbReference type="NCBI Taxonomy" id="353542"/>
    <lineage>
        <taxon>Eukaryota</taxon>
        <taxon>Fungi</taxon>
        <taxon>Dikarya</taxon>
        <taxon>Ascomycota</taxon>
        <taxon>Pezizomycotina</taxon>
        <taxon>Leotiomycetes</taxon>
        <taxon>Helotiales</taxon>
        <taxon>Hyphodiscaceae</taxon>
        <taxon>Hyphodiscus</taxon>
    </lineage>
</organism>
<dbReference type="InterPro" id="IPR037679">
    <property type="entry name" value="Apc5"/>
</dbReference>
<evidence type="ECO:0000256" key="6">
    <source>
        <dbReference type="ARBA" id="ARBA00023306"/>
    </source>
</evidence>
<keyword evidence="7" id="KW-0732">Signal</keyword>
<sequence length="778" mass="88450">MTRFLTPSKVGLLCLIELYTDAEVLSSSTIPILSFILNQLLPSTQPAPQHNPNLSNQDLPFVLDLKSFENLLSAHQSASGVPGRNLWDRFLTKLWDIDSLDALHVFFARRTNLLAKTREDAKKDAEMGIPPASSDMIILSRTSPFGSFVRKSKVEFERLKFNDAQLLWTAFLRWRYETRTYWARRNGMLDRWAGDKALNDGEGEWGAEATEMLELVAYGCLNIEDDESGRVSTDDVEKLLEFQVERMQKLGNRIPVEVKGKFKDILKASFMIPSLSHYLNFLDAWRAGDYTTSFDNLHRYFDYTMQNRDRLFYQYALMNLAVLQADFGCFDEAVAAMLETVSTARENKDMHCLNFALNWLYHFGKAHPKVIREAESTNMIGVEREGLAYLRIKAKESGMWTLWSSTLLSEAKLGMSNGESVATTFENILKSSYLIVDKNMKPMMGPQTALVSHLWARLGVMHLATQYSEVYLSTYARYGLFDDTLRHTCRTAHLWTDKGRYDEAMEKLESLDENSLRSWKSNQLWLKYRGFLRLKRDLHHNNLDGADQLLSQLLQHTGADADPDLHFEINILHIDYLIRRTDFNAALAKIEKLAGAAKEDGEDINLRVRLLTMKALLQDQCGRPQKGFSVAVRAASIAWRARLIPGLWAAMGAIANILTSLSEFHASSQILTSIIPRALEYENCALNAQLYSFLVDAYMGIAGQAKRGSLKRRECLTKCLEFIDRSFNEYSVLEDIKGQCEMMAKKATIMKVLGDKLQADDCASAYLDLKRDAALAMA</sequence>
<evidence type="ECO:0000256" key="1">
    <source>
        <dbReference type="ARBA" id="ARBA00007450"/>
    </source>
</evidence>
<dbReference type="Proteomes" id="UP000785200">
    <property type="component" value="Unassembled WGS sequence"/>
</dbReference>
<dbReference type="AlphaFoldDB" id="A0A9P6VMK5"/>
<comment type="caution">
    <text evidence="9">The sequence shown here is derived from an EMBL/GenBank/DDBJ whole genome shotgun (WGS) entry which is preliminary data.</text>
</comment>
<dbReference type="GO" id="GO:0005680">
    <property type="term" value="C:anaphase-promoting complex"/>
    <property type="evidence" value="ECO:0007669"/>
    <property type="project" value="InterPro"/>
</dbReference>
<keyword evidence="4" id="KW-0498">Mitosis</keyword>
<dbReference type="GO" id="GO:0031145">
    <property type="term" value="P:anaphase-promoting complex-dependent catabolic process"/>
    <property type="evidence" value="ECO:0007669"/>
    <property type="project" value="TreeGrafter"/>
</dbReference>
<dbReference type="PANTHER" id="PTHR12830">
    <property type="entry name" value="ANAPHASE-PROMOTING COMPLEX SUBUNIT 5"/>
    <property type="match status" value="1"/>
</dbReference>
<proteinExistence type="inferred from homology"/>
<name>A0A9P6VMK5_9HELO</name>
<keyword evidence="6" id="KW-0131">Cell cycle</keyword>
<keyword evidence="10" id="KW-1185">Reference proteome</keyword>
<evidence type="ECO:0000256" key="3">
    <source>
        <dbReference type="ARBA" id="ARBA00022618"/>
    </source>
</evidence>